<comment type="caution">
    <text evidence="1">The sequence shown here is derived from an EMBL/GenBank/DDBJ whole genome shotgun (WGS) entry which is preliminary data.</text>
</comment>
<sequence length="196" mass="22228">MSSVKQQTGATENLVRVSAEILSTVAPSSREQMIEHGTRFVQFVHSKNTKVDLRTIDERAVNEYLRFFYFTLRTKQDKLYSPSSLICIRAGIQRYFDVVLGRPLILPGNPVFMTSNRMLGQRARNMLAPVAAPCDTMRQCCTLTVNCLKTISMAAVPEVTRWRSVYKMERYSRCSTILAAPHRSTSRGITNRPSKS</sequence>
<organism evidence="1 2">
    <name type="scientific">Macrostomum lignano</name>
    <dbReference type="NCBI Taxonomy" id="282301"/>
    <lineage>
        <taxon>Eukaryota</taxon>
        <taxon>Metazoa</taxon>
        <taxon>Spiralia</taxon>
        <taxon>Lophotrochozoa</taxon>
        <taxon>Platyhelminthes</taxon>
        <taxon>Rhabditophora</taxon>
        <taxon>Macrostomorpha</taxon>
        <taxon>Macrostomida</taxon>
        <taxon>Macrostomidae</taxon>
        <taxon>Macrostomum</taxon>
    </lineage>
</organism>
<dbReference type="EMBL" id="NIVC01003538">
    <property type="protein sequence ID" value="PAA50910.1"/>
    <property type="molecule type" value="Genomic_DNA"/>
</dbReference>
<gene>
    <name evidence="1" type="ORF">BOX15_Mlig029737g3</name>
</gene>
<proteinExistence type="predicted"/>
<dbReference type="AlphaFoldDB" id="A0A267DNP2"/>
<dbReference type="Proteomes" id="UP000215902">
    <property type="component" value="Unassembled WGS sequence"/>
</dbReference>
<accession>A0A267DNP2</accession>
<protein>
    <submittedName>
        <fullName evidence="1">Uncharacterized protein</fullName>
    </submittedName>
</protein>
<name>A0A267DNP2_9PLAT</name>
<evidence type="ECO:0000313" key="1">
    <source>
        <dbReference type="EMBL" id="PAA50910.1"/>
    </source>
</evidence>
<evidence type="ECO:0000313" key="2">
    <source>
        <dbReference type="Proteomes" id="UP000215902"/>
    </source>
</evidence>
<keyword evidence="2" id="KW-1185">Reference proteome</keyword>
<reference evidence="1 2" key="1">
    <citation type="submission" date="2017-06" db="EMBL/GenBank/DDBJ databases">
        <title>A platform for efficient transgenesis in Macrostomum lignano, a flatworm model organism for stem cell research.</title>
        <authorList>
            <person name="Berezikov E."/>
        </authorList>
    </citation>
    <scope>NUCLEOTIDE SEQUENCE [LARGE SCALE GENOMIC DNA]</scope>
    <source>
        <strain evidence="1">DV1</strain>
        <tissue evidence="1">Whole organism</tissue>
    </source>
</reference>